<evidence type="ECO:0008006" key="5">
    <source>
        <dbReference type="Google" id="ProtNLM"/>
    </source>
</evidence>
<reference evidence="3 4" key="1">
    <citation type="submission" date="2019-04" db="EMBL/GenBank/DDBJ databases">
        <title>Natronospirillum operosus gen. nov., sp. nov., a haloalkaliphilic satellite isolated from decaying biomass of laboratory culture of cyanobacterium Geitlerinema sp. and proposal of Natronospirillaceae fam. nov. and Saccharospirillaceae fam. nov.</title>
        <authorList>
            <person name="Kevbrin V."/>
            <person name="Boltyanskaya Y."/>
            <person name="Koziaeva V."/>
            <person name="Grouzdev D.S."/>
            <person name="Park M."/>
            <person name="Cho J."/>
        </authorList>
    </citation>
    <scope>NUCLEOTIDE SEQUENCE [LARGE SCALE GENOMIC DNA]</scope>
    <source>
        <strain evidence="3 4">G-116</strain>
    </source>
</reference>
<evidence type="ECO:0000256" key="1">
    <source>
        <dbReference type="SAM" id="MobiDB-lite"/>
    </source>
</evidence>
<dbReference type="Proteomes" id="UP000297475">
    <property type="component" value="Unassembled WGS sequence"/>
</dbReference>
<dbReference type="RefSeq" id="WP_135482570.1">
    <property type="nucleotide sequence ID" value="NZ_SRMF01000002.1"/>
</dbReference>
<evidence type="ECO:0000313" key="3">
    <source>
        <dbReference type="EMBL" id="TGG94001.1"/>
    </source>
</evidence>
<feature type="chain" id="PRO_5021236770" description="Outer membrane lipoprotein-sorting protein" evidence="2">
    <location>
        <begin position="32"/>
        <end position="255"/>
    </location>
</feature>
<comment type="caution">
    <text evidence="3">The sequence shown here is derived from an EMBL/GenBank/DDBJ whole genome shotgun (WGS) entry which is preliminary data.</text>
</comment>
<organism evidence="3 4">
    <name type="scientific">Natronospirillum operosum</name>
    <dbReference type="NCBI Taxonomy" id="2759953"/>
    <lineage>
        <taxon>Bacteria</taxon>
        <taxon>Pseudomonadati</taxon>
        <taxon>Pseudomonadota</taxon>
        <taxon>Gammaproteobacteria</taxon>
        <taxon>Oceanospirillales</taxon>
        <taxon>Natronospirillaceae</taxon>
        <taxon>Natronospirillum</taxon>
    </lineage>
</organism>
<accession>A0A4Z0WFS4</accession>
<feature type="compositionally biased region" description="Basic and acidic residues" evidence="1">
    <location>
        <begin position="74"/>
        <end position="93"/>
    </location>
</feature>
<feature type="region of interest" description="Disordered" evidence="1">
    <location>
        <begin position="74"/>
        <end position="121"/>
    </location>
</feature>
<keyword evidence="2" id="KW-0732">Signal</keyword>
<evidence type="ECO:0000256" key="2">
    <source>
        <dbReference type="SAM" id="SignalP"/>
    </source>
</evidence>
<dbReference type="EMBL" id="SRMF01000002">
    <property type="protein sequence ID" value="TGG94001.1"/>
    <property type="molecule type" value="Genomic_DNA"/>
</dbReference>
<protein>
    <recommendedName>
        <fullName evidence="5">Outer membrane lipoprotein-sorting protein</fullName>
    </recommendedName>
</protein>
<dbReference type="AlphaFoldDB" id="A0A4Z0WFS4"/>
<evidence type="ECO:0000313" key="4">
    <source>
        <dbReference type="Proteomes" id="UP000297475"/>
    </source>
</evidence>
<feature type="compositionally biased region" description="Basic and acidic residues" evidence="1">
    <location>
        <begin position="105"/>
        <end position="121"/>
    </location>
</feature>
<feature type="signal peptide" evidence="2">
    <location>
        <begin position="1"/>
        <end position="31"/>
    </location>
</feature>
<sequence length="255" mass="29525">MMPPTLMLLYQRYARTLLCAAGLGLATGALADASTVDRDALAARIQAQYDTIDRVMLEQPYWTRSVVRDRHDDRRTEITSFHPERAPGDREQLELVNGAPPDSTAQRRFERRTQPDERDQQPLRLTIDYDTLEVLHQSGQDVHFSFAPQLLMDGEISPESQNFTGQLVWDLEQELLRTVSMQLTTPFSYRFFNVEKFTVEETFRWLDGRIVRADYGHDITLRNRLIDLSNAAHVEFDYNAAWLLLPQGSLDSRHR</sequence>
<gene>
    <name evidence="3" type="ORF">E4656_07425</name>
</gene>
<keyword evidence="4" id="KW-1185">Reference proteome</keyword>
<name>A0A4Z0WFS4_9GAMM</name>
<proteinExistence type="predicted"/>